<name>A0ABT6Q625_9PROT</name>
<accession>A0ABT6Q625</accession>
<dbReference type="Proteomes" id="UP001431775">
    <property type="component" value="Unassembled WGS sequence"/>
</dbReference>
<evidence type="ECO:0000313" key="1">
    <source>
        <dbReference type="EMBL" id="MDI2112343.1"/>
    </source>
</evidence>
<dbReference type="EMBL" id="JASBAN010000001">
    <property type="protein sequence ID" value="MDI2112343.1"/>
    <property type="molecule type" value="Genomic_DNA"/>
</dbReference>
<comment type="caution">
    <text evidence="1">The sequence shown here is derived from an EMBL/GenBank/DDBJ whole genome shotgun (WGS) entry which is preliminary data.</text>
</comment>
<reference evidence="1" key="1">
    <citation type="submission" date="2023-05" db="EMBL/GenBank/DDBJ databases">
        <title>Whole genome sequence of Commensalibacter sp.</title>
        <authorList>
            <person name="Charoenyingcharoen P."/>
            <person name="Yukphan P."/>
        </authorList>
    </citation>
    <scope>NUCLEOTIDE SEQUENCE</scope>
    <source>
        <strain evidence="1">TBRC 10068</strain>
    </source>
</reference>
<organism evidence="1 2">
    <name type="scientific">Commensalibacter nepenthis</name>
    <dbReference type="NCBI Taxonomy" id="3043872"/>
    <lineage>
        <taxon>Bacteria</taxon>
        <taxon>Pseudomonadati</taxon>
        <taxon>Pseudomonadota</taxon>
        <taxon>Alphaproteobacteria</taxon>
        <taxon>Acetobacterales</taxon>
        <taxon>Acetobacteraceae</taxon>
    </lineage>
</organism>
<evidence type="ECO:0000313" key="2">
    <source>
        <dbReference type="Proteomes" id="UP001431775"/>
    </source>
</evidence>
<protein>
    <submittedName>
        <fullName evidence="1">Uncharacterized protein</fullName>
    </submittedName>
</protein>
<sequence length="79" mass="9429">MKEESYFALEDSKDENGNNYYVIPPQFLNCKIDSYKYHYSEFKNVISYSFDDIYQVKIKASQLTADLFVQSNWVSKEFI</sequence>
<keyword evidence="2" id="KW-1185">Reference proteome</keyword>
<proteinExistence type="predicted"/>
<gene>
    <name evidence="1" type="ORF">QJV33_03400</name>
</gene>
<dbReference type="RefSeq" id="WP_281462004.1">
    <property type="nucleotide sequence ID" value="NZ_JASBAN010000001.1"/>
</dbReference>